<feature type="signal peptide" evidence="1">
    <location>
        <begin position="1"/>
        <end position="23"/>
    </location>
</feature>
<dbReference type="Pfam" id="PF14863">
    <property type="entry name" value="Alkyl_sulf_dimr"/>
    <property type="match status" value="1"/>
</dbReference>
<dbReference type="InterPro" id="IPR036866">
    <property type="entry name" value="RibonucZ/Hydroxyglut_hydro"/>
</dbReference>
<dbReference type="InterPro" id="IPR001279">
    <property type="entry name" value="Metallo-B-lactamas"/>
</dbReference>
<dbReference type="EMBL" id="CP138858">
    <property type="protein sequence ID" value="WPJ97074.1"/>
    <property type="molecule type" value="Genomic_DNA"/>
</dbReference>
<dbReference type="Proteomes" id="UP001324993">
    <property type="component" value="Chromosome"/>
</dbReference>
<evidence type="ECO:0000256" key="1">
    <source>
        <dbReference type="SAM" id="SignalP"/>
    </source>
</evidence>
<dbReference type="InterPro" id="IPR044097">
    <property type="entry name" value="Bds1/SdsA1_MBL-fold"/>
</dbReference>
<dbReference type="PANTHER" id="PTHR43223">
    <property type="entry name" value="ALKYL/ARYL-SULFATASE"/>
    <property type="match status" value="1"/>
</dbReference>
<dbReference type="Gene3D" id="1.25.40.880">
    <property type="entry name" value="Alkyl sulfatase, dimerisation domain"/>
    <property type="match status" value="1"/>
</dbReference>
<dbReference type="Pfam" id="PF00753">
    <property type="entry name" value="Lactamase_B"/>
    <property type="match status" value="1"/>
</dbReference>
<dbReference type="PANTHER" id="PTHR43223:SF1">
    <property type="entry name" value="ALKYL_ARYL-SULFATASE BDS1"/>
    <property type="match status" value="1"/>
</dbReference>
<gene>
    <name evidence="3" type="ORF">SH580_05060</name>
</gene>
<proteinExistence type="predicted"/>
<dbReference type="Gene3D" id="3.60.15.30">
    <property type="entry name" value="Metallo-beta-lactamase domain"/>
    <property type="match status" value="1"/>
</dbReference>
<keyword evidence="1" id="KW-0732">Signal</keyword>
<evidence type="ECO:0000313" key="3">
    <source>
        <dbReference type="EMBL" id="WPJ97074.1"/>
    </source>
</evidence>
<dbReference type="InterPro" id="IPR038536">
    <property type="entry name" value="Alkyl/aryl-sulf_dimr_sf"/>
</dbReference>
<feature type="chain" id="PRO_5045348465" evidence="1">
    <location>
        <begin position="24"/>
        <end position="457"/>
    </location>
</feature>
<dbReference type="InterPro" id="IPR052195">
    <property type="entry name" value="Bact_Alkyl/Aryl-Sulfatase"/>
</dbReference>
<evidence type="ECO:0000313" key="4">
    <source>
        <dbReference type="Proteomes" id="UP001324993"/>
    </source>
</evidence>
<evidence type="ECO:0000259" key="2">
    <source>
        <dbReference type="SMART" id="SM00849"/>
    </source>
</evidence>
<dbReference type="CDD" id="cd07710">
    <property type="entry name" value="arylsulfatase_Sdsa1-like_MBL-fold"/>
    <property type="match status" value="1"/>
</dbReference>
<sequence length="457" mass="50501">MKTVKLTHALLAATCLSAGAIYADTQVEPEHALHMLHTQDAQFEKQIIQVADNVYTAVGYHGANTSMIVGNDGVIIVDTLMSPTSAAEAMQAFRKYSDKPVKAILYTHSHSDHIGGANGFVGDTMPAIYATESFGSAEGVNQVVDPVKMKRNIRQFGRDLTGEEVTNRGVAPANTTDHDRMQGFLPPTIRIEQDGYQATIAGIELEFYFAPGETDDAMFIWLPKEKVLFTGDNFYSSFPNLYAIRGTAYRDVLKWSESVAKMAAFEPDYVVPGHTMPILDKAIATTALSHYSEAIRSIYDQTVDGINAGKSPELIAHEVHLPDHLQDKPYLIEFYGTVPHAVRAIYVGLLGWFDGNPTTLNPLEPKVQAEKIAQLAGGTEALIKQMNAALEAEDYQWALELADHVKWLPDADRSQARQVKIQALRALAAREYNAPNRNYYLSYANELESGKLSTIWF</sequence>
<dbReference type="SUPFAM" id="SSF56281">
    <property type="entry name" value="Metallo-hydrolase/oxidoreductase"/>
    <property type="match status" value="1"/>
</dbReference>
<keyword evidence="4" id="KW-1185">Reference proteome</keyword>
<reference evidence="3 4" key="1">
    <citation type="submission" date="2023-11" db="EMBL/GenBank/DDBJ databases">
        <title>Coraliomargarita sp. nov., isolated from marine algae.</title>
        <authorList>
            <person name="Lee J.K."/>
            <person name="Baek J.H."/>
            <person name="Kim J.M."/>
            <person name="Choi D.G."/>
            <person name="Jeon C.O."/>
        </authorList>
    </citation>
    <scope>NUCLEOTIDE SEQUENCE [LARGE SCALE GENOMIC DNA]</scope>
    <source>
        <strain evidence="3 4">J2-16</strain>
    </source>
</reference>
<organism evidence="3 4">
    <name type="scientific">Coraliomargarita algicola</name>
    <dbReference type="NCBI Taxonomy" id="3092156"/>
    <lineage>
        <taxon>Bacteria</taxon>
        <taxon>Pseudomonadati</taxon>
        <taxon>Verrucomicrobiota</taxon>
        <taxon>Opitutia</taxon>
        <taxon>Puniceicoccales</taxon>
        <taxon>Coraliomargaritaceae</taxon>
        <taxon>Coraliomargarita</taxon>
    </lineage>
</organism>
<name>A0ABZ0RPB3_9BACT</name>
<feature type="domain" description="Metallo-beta-lactamase" evidence="2">
    <location>
        <begin position="62"/>
        <end position="274"/>
    </location>
</feature>
<accession>A0ABZ0RPB3</accession>
<dbReference type="SMART" id="SM00849">
    <property type="entry name" value="Lactamase_B"/>
    <property type="match status" value="1"/>
</dbReference>
<protein>
    <submittedName>
        <fullName evidence="3">Alkyl/aryl-sulfatase</fullName>
    </submittedName>
</protein>
<dbReference type="InterPro" id="IPR029228">
    <property type="entry name" value="Alkyl_sulf_dimr"/>
</dbReference>